<evidence type="ECO:0000256" key="6">
    <source>
        <dbReference type="SAM" id="SignalP"/>
    </source>
</evidence>
<keyword evidence="6" id="KW-0732">Signal</keyword>
<evidence type="ECO:0000313" key="7">
    <source>
        <dbReference type="EMBL" id="OEJ22342.1"/>
    </source>
</evidence>
<comment type="similarity">
    <text evidence="1 4">Belongs to the glycosyl hydrolase 1 family.</text>
</comment>
<proteinExistence type="inferred from homology"/>
<evidence type="ECO:0000256" key="5">
    <source>
        <dbReference type="SAM" id="MobiDB-lite"/>
    </source>
</evidence>
<dbReference type="GO" id="GO:0008422">
    <property type="term" value="F:beta-glucosidase activity"/>
    <property type="evidence" value="ECO:0007669"/>
    <property type="project" value="TreeGrafter"/>
</dbReference>
<dbReference type="AlphaFoldDB" id="A0A1E5NZV0"/>
<keyword evidence="2" id="KW-0378">Hydrolase</keyword>
<name>A0A1E5NZV0_9ACTN</name>
<feature type="signal peptide" evidence="6">
    <location>
        <begin position="1"/>
        <end position="20"/>
    </location>
</feature>
<keyword evidence="8" id="KW-1185">Reference proteome</keyword>
<sequence>MQTAAAVILAAGLLAPTAAAEEASSPTQRTARFAQPGSLSSPFGKGSFRFGVSSSATQIEDQNTHTDWYKWTQPVAEGGMGKSPAVGEGVDGYTLAIEDIELIAALKVDSYRFGIEWARIEPRRGQIDEQAIAHYNKVINALVARGIRPVVTIHHFANPVWVDNPEDVACANGPSDTNLCGLDHPQGGPLVVKAMADHSKLLAQRFGDRVRDWVTLNEPGVYMMFSHAFGAGPPGKANLPTHFDTKFAPAVRTYIDAHAAMYKAIKKVDPGASVGLTASVKQYEAVRDGKISTEPRDIAARDRFRRFFELNFLDSLRHGTFDADYDGTPDEQHPEWKNTLDWLGIQLYDRTGVTDPTTPGPTTLPVINVDVCGAPPCFPLKDPTYFIPDMGYESDPQGLYPVLKDFSRRYKGLPLLVSESGMATASGKRRAEFIVRALEQIQRARAEGVDVRGYYHWSLMDNFEWLGGYKPRFGLYAVDRTTMKRTPTEAVGVYAQIAGSRNLSPALRAEYGGSGPLTPEPGHAPASPPATTAGPAVTGRRDCPPTAGRTPRPALPSSAEAPVQRSPRMPR</sequence>
<evidence type="ECO:0000256" key="1">
    <source>
        <dbReference type="ARBA" id="ARBA00010838"/>
    </source>
</evidence>
<comment type="caution">
    <text evidence="7">The sequence shown here is derived from an EMBL/GenBank/DDBJ whole genome shotgun (WGS) entry which is preliminary data.</text>
</comment>
<dbReference type="PANTHER" id="PTHR10353">
    <property type="entry name" value="GLYCOSYL HYDROLASE"/>
    <property type="match status" value="1"/>
</dbReference>
<dbReference type="Gene3D" id="3.20.20.80">
    <property type="entry name" value="Glycosidases"/>
    <property type="match status" value="1"/>
</dbReference>
<evidence type="ECO:0008006" key="9">
    <source>
        <dbReference type="Google" id="ProtNLM"/>
    </source>
</evidence>
<keyword evidence="3" id="KW-0326">Glycosidase</keyword>
<evidence type="ECO:0000256" key="2">
    <source>
        <dbReference type="ARBA" id="ARBA00022801"/>
    </source>
</evidence>
<dbReference type="Pfam" id="PF00232">
    <property type="entry name" value="Glyco_hydro_1"/>
    <property type="match status" value="1"/>
</dbReference>
<dbReference type="InterPro" id="IPR001360">
    <property type="entry name" value="Glyco_hydro_1"/>
</dbReference>
<dbReference type="SUPFAM" id="SSF51445">
    <property type="entry name" value="(Trans)glycosidases"/>
    <property type="match status" value="1"/>
</dbReference>
<dbReference type="Proteomes" id="UP000095705">
    <property type="component" value="Unassembled WGS sequence"/>
</dbReference>
<gene>
    <name evidence="7" type="ORF">BGK67_32810</name>
</gene>
<dbReference type="EMBL" id="MEHK01000002">
    <property type="protein sequence ID" value="OEJ22342.1"/>
    <property type="molecule type" value="Genomic_DNA"/>
</dbReference>
<protein>
    <recommendedName>
        <fullName evidence="9">Glycoside hydrolase family 1 protein</fullName>
    </recommendedName>
</protein>
<evidence type="ECO:0000256" key="4">
    <source>
        <dbReference type="RuleBase" id="RU003690"/>
    </source>
</evidence>
<dbReference type="InterPro" id="IPR017853">
    <property type="entry name" value="GH"/>
</dbReference>
<dbReference type="PANTHER" id="PTHR10353:SF209">
    <property type="entry name" value="GALACTOLIPID GALACTOSYLTRANSFERASE SFR2, CHLOROPLASTIC"/>
    <property type="match status" value="1"/>
</dbReference>
<dbReference type="GO" id="GO:0005975">
    <property type="term" value="P:carbohydrate metabolic process"/>
    <property type="evidence" value="ECO:0007669"/>
    <property type="project" value="InterPro"/>
</dbReference>
<feature type="region of interest" description="Disordered" evidence="5">
    <location>
        <begin position="507"/>
        <end position="571"/>
    </location>
</feature>
<feature type="chain" id="PRO_5009182786" description="Glycoside hydrolase family 1 protein" evidence="6">
    <location>
        <begin position="21"/>
        <end position="571"/>
    </location>
</feature>
<evidence type="ECO:0000313" key="8">
    <source>
        <dbReference type="Proteomes" id="UP000095705"/>
    </source>
</evidence>
<evidence type="ECO:0000256" key="3">
    <source>
        <dbReference type="ARBA" id="ARBA00023295"/>
    </source>
</evidence>
<dbReference type="STRING" id="36818.BGK67_32810"/>
<organism evidence="7 8">
    <name type="scientific">Streptomyces subrutilus</name>
    <dbReference type="NCBI Taxonomy" id="36818"/>
    <lineage>
        <taxon>Bacteria</taxon>
        <taxon>Bacillati</taxon>
        <taxon>Actinomycetota</taxon>
        <taxon>Actinomycetes</taxon>
        <taxon>Kitasatosporales</taxon>
        <taxon>Streptomycetaceae</taxon>
        <taxon>Streptomyces</taxon>
    </lineage>
</organism>
<dbReference type="PRINTS" id="PR00131">
    <property type="entry name" value="GLHYDRLASE1"/>
</dbReference>
<accession>A0A1E5NZV0</accession>
<feature type="compositionally biased region" description="Low complexity" evidence="5">
    <location>
        <begin position="521"/>
        <end position="538"/>
    </location>
</feature>
<feature type="region of interest" description="Disordered" evidence="5">
    <location>
        <begin position="19"/>
        <end position="39"/>
    </location>
</feature>
<reference evidence="7 8" key="1">
    <citation type="submission" date="2016-08" db="EMBL/GenBank/DDBJ databases">
        <title>The complete genome of Streptomyces subrutilus 10-1-1.</title>
        <authorList>
            <person name="Chen X."/>
        </authorList>
    </citation>
    <scope>NUCLEOTIDE SEQUENCE [LARGE SCALE GENOMIC DNA]</scope>
    <source>
        <strain evidence="7 8">10-1-1</strain>
    </source>
</reference>